<evidence type="ECO:0000256" key="2">
    <source>
        <dbReference type="ARBA" id="ARBA00022485"/>
    </source>
</evidence>
<keyword evidence="4 12" id="KW-0227">DNA damage</keyword>
<accession>S7VA68</accession>
<dbReference type="Proteomes" id="UP000014977">
    <property type="component" value="Unassembled WGS sequence"/>
</dbReference>
<dbReference type="PANTHER" id="PTHR10359">
    <property type="entry name" value="A/G-SPECIFIC ADENINE GLYCOSYLASE/ENDONUCLEASE III"/>
    <property type="match status" value="1"/>
</dbReference>
<evidence type="ECO:0000256" key="7">
    <source>
        <dbReference type="ARBA" id="ARBA00023014"/>
    </source>
</evidence>
<feature type="binding site" evidence="12">
    <location>
        <position position="198"/>
    </location>
    <ligand>
        <name>[4Fe-4S] cluster</name>
        <dbReference type="ChEBI" id="CHEBI:49883"/>
    </ligand>
</feature>
<keyword evidence="14" id="KW-0540">Nuclease</keyword>
<gene>
    <name evidence="12" type="primary">nth</name>
    <name evidence="14" type="ORF">dsmv_2154</name>
</gene>
<evidence type="ECO:0000256" key="10">
    <source>
        <dbReference type="ARBA" id="ARBA00023239"/>
    </source>
</evidence>
<dbReference type="InterPro" id="IPR023170">
    <property type="entry name" value="HhH_base_excis_C"/>
</dbReference>
<protein>
    <recommendedName>
        <fullName evidence="12">Endonuclease III</fullName>
        <ecNumber evidence="12">4.2.99.18</ecNumber>
    </recommendedName>
    <alternativeName>
        <fullName evidence="12">DNA-(apurinic or apyrimidinic site) lyase</fullName>
    </alternativeName>
</protein>
<dbReference type="InterPro" id="IPR011257">
    <property type="entry name" value="DNA_glycosylase"/>
</dbReference>
<sequence length="211" mass="23618">MKSKNEIQQICDILRKAYPDVKTQLLHRNPFELLISTILSAQCTDRQVNGVTPALFRVYPTPDALARAPIKKIEALIRPTGFFHNKARNIRACAAALVDRYGGVVPHGIEELVALPGVGRKTANVVRSAAFGQAAVVVDTHVKRISRRLGLTRHEDPVKIEFDLMAKVPEAEWNDLGLRMIYFGRETCRARKPDCPNCPLFDLCDYPEKTA</sequence>
<feature type="binding site" evidence="12">
    <location>
        <position position="204"/>
    </location>
    <ligand>
        <name>[4Fe-4S] cluster</name>
        <dbReference type="ChEBI" id="CHEBI:49883"/>
    </ligand>
</feature>
<dbReference type="SUPFAM" id="SSF48150">
    <property type="entry name" value="DNA-glycosylase"/>
    <property type="match status" value="1"/>
</dbReference>
<evidence type="ECO:0000256" key="12">
    <source>
        <dbReference type="HAMAP-Rule" id="MF_00942"/>
    </source>
</evidence>
<keyword evidence="3 12" id="KW-0479">Metal-binding</keyword>
<keyword evidence="9 12" id="KW-0234">DNA repair</keyword>
<dbReference type="GO" id="GO:0046872">
    <property type="term" value="F:metal ion binding"/>
    <property type="evidence" value="ECO:0007669"/>
    <property type="project" value="UniProtKB-KW"/>
</dbReference>
<dbReference type="Gene3D" id="1.10.340.30">
    <property type="entry name" value="Hypothetical protein, domain 2"/>
    <property type="match status" value="1"/>
</dbReference>
<evidence type="ECO:0000256" key="9">
    <source>
        <dbReference type="ARBA" id="ARBA00023204"/>
    </source>
</evidence>
<dbReference type="FunFam" id="1.10.1670.10:FF:000001">
    <property type="entry name" value="Endonuclease III"/>
    <property type="match status" value="1"/>
</dbReference>
<dbReference type="PATRIC" id="fig|1121405.3.peg.1694"/>
<keyword evidence="11 12" id="KW-0326">Glycosidase</keyword>
<evidence type="ECO:0000256" key="4">
    <source>
        <dbReference type="ARBA" id="ARBA00022763"/>
    </source>
</evidence>
<dbReference type="InterPro" id="IPR003265">
    <property type="entry name" value="HhH-GPD_domain"/>
</dbReference>
<dbReference type="GO" id="GO:0006285">
    <property type="term" value="P:base-excision repair, AP site formation"/>
    <property type="evidence" value="ECO:0007669"/>
    <property type="project" value="TreeGrafter"/>
</dbReference>
<feature type="binding site" evidence="12">
    <location>
        <position position="188"/>
    </location>
    <ligand>
        <name>[4Fe-4S] cluster</name>
        <dbReference type="ChEBI" id="CHEBI:49883"/>
    </ligand>
</feature>
<dbReference type="Pfam" id="PF00633">
    <property type="entry name" value="HHH"/>
    <property type="match status" value="1"/>
</dbReference>
<evidence type="ECO:0000256" key="3">
    <source>
        <dbReference type="ARBA" id="ARBA00022723"/>
    </source>
</evidence>
<dbReference type="EC" id="4.2.99.18" evidence="12"/>
<dbReference type="STRING" id="897.B2D07_06305"/>
<dbReference type="PANTHER" id="PTHR10359:SF18">
    <property type="entry name" value="ENDONUCLEASE III"/>
    <property type="match status" value="1"/>
</dbReference>
<proteinExistence type="inferred from homology"/>
<dbReference type="NCBIfam" id="TIGR01083">
    <property type="entry name" value="nth"/>
    <property type="match status" value="1"/>
</dbReference>
<feature type="binding site" evidence="12">
    <location>
        <position position="195"/>
    </location>
    <ligand>
        <name>[4Fe-4S] cluster</name>
        <dbReference type="ChEBI" id="CHEBI:49883"/>
    </ligand>
</feature>
<dbReference type="GO" id="GO:0019104">
    <property type="term" value="F:DNA N-glycosylase activity"/>
    <property type="evidence" value="ECO:0007669"/>
    <property type="project" value="UniProtKB-UniRule"/>
</dbReference>
<dbReference type="eggNOG" id="COG0177">
    <property type="taxonomic scope" value="Bacteria"/>
</dbReference>
<comment type="function">
    <text evidence="12">DNA repair enzyme that has both DNA N-glycosylase activity and AP-lyase activity. The DNA N-glycosylase activity releases various damaged pyrimidines from DNA by cleaving the N-glycosidic bond, leaving an AP (apurinic/apyrimidinic) site. The AP-lyase activity cleaves the phosphodiester bond 3' to the AP site by a beta-elimination, leaving a 3'-terminal unsaturated sugar and a product with a terminal 5'-phosphate.</text>
</comment>
<dbReference type="GO" id="GO:0003677">
    <property type="term" value="F:DNA binding"/>
    <property type="evidence" value="ECO:0007669"/>
    <property type="project" value="UniProtKB-UniRule"/>
</dbReference>
<dbReference type="InterPro" id="IPR000445">
    <property type="entry name" value="HhH_motif"/>
</dbReference>
<comment type="similarity">
    <text evidence="1 12">Belongs to the Nth/MutY family.</text>
</comment>
<dbReference type="CDD" id="cd00056">
    <property type="entry name" value="ENDO3c"/>
    <property type="match status" value="1"/>
</dbReference>
<keyword evidence="2 12" id="KW-0004">4Fe-4S</keyword>
<comment type="catalytic activity">
    <reaction evidence="12">
        <text>2'-deoxyribonucleotide-(2'-deoxyribose 5'-phosphate)-2'-deoxyribonucleotide-DNA = a 3'-end 2'-deoxyribonucleotide-(2,3-dehydro-2,3-deoxyribose 5'-phosphate)-DNA + a 5'-end 5'-phospho-2'-deoxyribonucleoside-DNA + H(+)</text>
        <dbReference type="Rhea" id="RHEA:66592"/>
        <dbReference type="Rhea" id="RHEA-COMP:13180"/>
        <dbReference type="Rhea" id="RHEA-COMP:16897"/>
        <dbReference type="Rhea" id="RHEA-COMP:17067"/>
        <dbReference type="ChEBI" id="CHEBI:15378"/>
        <dbReference type="ChEBI" id="CHEBI:136412"/>
        <dbReference type="ChEBI" id="CHEBI:157695"/>
        <dbReference type="ChEBI" id="CHEBI:167181"/>
        <dbReference type="EC" id="4.2.99.18"/>
    </reaction>
</comment>
<evidence type="ECO:0000256" key="11">
    <source>
        <dbReference type="ARBA" id="ARBA00023295"/>
    </source>
</evidence>
<keyword evidence="15" id="KW-1185">Reference proteome</keyword>
<name>S7VA68_DESML</name>
<dbReference type="RefSeq" id="WP_020876585.1">
    <property type="nucleotide sequence ID" value="NZ_ATHJ01000076.1"/>
</dbReference>
<reference evidence="14 15" key="1">
    <citation type="journal article" date="2013" name="Genome Announc.">
        <title>Draft genome sequences for three mercury-methylating, sulfate-reducing bacteria.</title>
        <authorList>
            <person name="Brown S.D."/>
            <person name="Hurt R.A.Jr."/>
            <person name="Gilmour C.C."/>
            <person name="Elias D.A."/>
        </authorList>
    </citation>
    <scope>NUCLEOTIDE SEQUENCE [LARGE SCALE GENOMIC DNA]</scope>
    <source>
        <strain evidence="14 15">DSM 2059</strain>
    </source>
</reference>
<keyword evidence="14" id="KW-0255">Endonuclease</keyword>
<dbReference type="Pfam" id="PF00730">
    <property type="entry name" value="HhH-GPD"/>
    <property type="match status" value="1"/>
</dbReference>
<keyword evidence="8 12" id="KW-0238">DNA-binding</keyword>
<dbReference type="InterPro" id="IPR005759">
    <property type="entry name" value="Nth"/>
</dbReference>
<dbReference type="PIRSF" id="PIRSF001435">
    <property type="entry name" value="Nth"/>
    <property type="match status" value="1"/>
</dbReference>
<keyword evidence="7 12" id="KW-0411">Iron-sulfur</keyword>
<feature type="domain" description="HhH-GPD" evidence="13">
    <location>
        <begin position="39"/>
        <end position="186"/>
    </location>
</feature>
<dbReference type="SMART" id="SM00478">
    <property type="entry name" value="ENDO3c"/>
    <property type="match status" value="1"/>
</dbReference>
<dbReference type="AlphaFoldDB" id="S7VA68"/>
<keyword evidence="5 12" id="KW-0378">Hydrolase</keyword>
<evidence type="ECO:0000256" key="5">
    <source>
        <dbReference type="ARBA" id="ARBA00022801"/>
    </source>
</evidence>
<dbReference type="Gene3D" id="1.10.1670.10">
    <property type="entry name" value="Helix-hairpin-Helix base-excision DNA repair enzymes (C-terminal)"/>
    <property type="match status" value="1"/>
</dbReference>
<evidence type="ECO:0000313" key="15">
    <source>
        <dbReference type="Proteomes" id="UP000014977"/>
    </source>
</evidence>
<dbReference type="EMBL" id="ATHJ01000076">
    <property type="protein sequence ID" value="EPR41373.1"/>
    <property type="molecule type" value="Genomic_DNA"/>
</dbReference>
<comment type="cofactor">
    <cofactor evidence="12">
        <name>[4Fe-4S] cluster</name>
        <dbReference type="ChEBI" id="CHEBI:49883"/>
    </cofactor>
    <text evidence="12">Binds 1 [4Fe-4S] cluster.</text>
</comment>
<keyword evidence="6 12" id="KW-0408">Iron</keyword>
<keyword evidence="10 12" id="KW-0456">Lyase</keyword>
<dbReference type="GO" id="GO:0051539">
    <property type="term" value="F:4 iron, 4 sulfur cluster binding"/>
    <property type="evidence" value="ECO:0007669"/>
    <property type="project" value="UniProtKB-UniRule"/>
</dbReference>
<evidence type="ECO:0000256" key="8">
    <source>
        <dbReference type="ARBA" id="ARBA00023125"/>
    </source>
</evidence>
<evidence type="ECO:0000259" key="13">
    <source>
        <dbReference type="SMART" id="SM00478"/>
    </source>
</evidence>
<dbReference type="OrthoDB" id="9800977at2"/>
<dbReference type="HAMAP" id="MF_00942">
    <property type="entry name" value="Nth"/>
    <property type="match status" value="1"/>
</dbReference>
<evidence type="ECO:0000256" key="6">
    <source>
        <dbReference type="ARBA" id="ARBA00023004"/>
    </source>
</evidence>
<organism evidence="14 15">
    <name type="scientific">Desulfococcus multivorans DSM 2059</name>
    <dbReference type="NCBI Taxonomy" id="1121405"/>
    <lineage>
        <taxon>Bacteria</taxon>
        <taxon>Pseudomonadati</taxon>
        <taxon>Thermodesulfobacteriota</taxon>
        <taxon>Desulfobacteria</taxon>
        <taxon>Desulfobacterales</taxon>
        <taxon>Desulfococcaceae</taxon>
        <taxon>Desulfococcus</taxon>
    </lineage>
</organism>
<comment type="caution">
    <text evidence="14">The sequence shown here is derived from an EMBL/GenBank/DDBJ whole genome shotgun (WGS) entry which is preliminary data.</text>
</comment>
<dbReference type="GO" id="GO:0140078">
    <property type="term" value="F:class I DNA-(apurinic or apyrimidinic site) endonuclease activity"/>
    <property type="evidence" value="ECO:0007669"/>
    <property type="project" value="UniProtKB-EC"/>
</dbReference>
<evidence type="ECO:0000313" key="14">
    <source>
        <dbReference type="EMBL" id="EPR41373.1"/>
    </source>
</evidence>
<evidence type="ECO:0000256" key="1">
    <source>
        <dbReference type="ARBA" id="ARBA00008343"/>
    </source>
</evidence>
<dbReference type="FunFam" id="1.10.340.30:FF:000001">
    <property type="entry name" value="Endonuclease III"/>
    <property type="match status" value="1"/>
</dbReference>